<dbReference type="SUPFAM" id="SSF54506">
    <property type="entry name" value="Diaminopimelate epimerase-like"/>
    <property type="match status" value="1"/>
</dbReference>
<organism evidence="2 3">
    <name type="scientific">Candidatus Dormiibacter inghamiae</name>
    <dbReference type="NCBI Taxonomy" id="3127013"/>
    <lineage>
        <taxon>Bacteria</taxon>
        <taxon>Bacillati</taxon>
        <taxon>Candidatus Dormiibacterota</taxon>
        <taxon>Candidatus Dormibacteria</taxon>
        <taxon>Candidatus Dormibacterales</taxon>
        <taxon>Candidatus Dormibacteraceae</taxon>
        <taxon>Candidatus Dormiibacter</taxon>
    </lineage>
</organism>
<accession>A0A934KIT0</accession>
<dbReference type="AlphaFoldDB" id="A0A934KIT0"/>
<dbReference type="Pfam" id="PF05544">
    <property type="entry name" value="Pro_racemase"/>
    <property type="match status" value="1"/>
</dbReference>
<dbReference type="InterPro" id="IPR008794">
    <property type="entry name" value="Pro_racemase_fam"/>
</dbReference>
<evidence type="ECO:0000313" key="3">
    <source>
        <dbReference type="Proteomes" id="UP000620075"/>
    </source>
</evidence>
<comment type="similarity">
    <text evidence="1">Belongs to the proline racemase family.</text>
</comment>
<dbReference type="SFLD" id="SFLDS00028">
    <property type="entry name" value="Proline_Racemase"/>
    <property type="match status" value="1"/>
</dbReference>
<sequence length="324" mass="34662">MSQPGTESIRTVDYHTAGEPFRIVTSGVSPPPGETMLAKRAWAEEHLDRTRRMLVQEPRGHADMYGCFLTATLDAGADLGVLFFHNAGFSTACGHGTIALVTWALESGRIFWPEGCSAAKVVVDVPSGRLVTWARLEGGDVTSVRFRNVPSFVLQRSVPVVGMEVDIAYGGAFYAIAPAPVAINIQNLDRLVTAGREVKAALNARGGIVHPLEPGLRDIYGVIWTQADRNVAVFANGEVDRSPCGSGTSARLALLHATGELALGDVLQHRSIVDSEFTGRIVEETDVAGLPAVVTDVEGSAHLTGRHEFFLEPTDPLGPGFLLR</sequence>
<proteinExistence type="inferred from homology"/>
<dbReference type="PANTHER" id="PTHR33442">
    <property type="entry name" value="TRANS-3-HYDROXY-L-PROLINE DEHYDRATASE"/>
    <property type="match status" value="1"/>
</dbReference>
<comment type="caution">
    <text evidence="2">The sequence shown here is derived from an EMBL/GenBank/DDBJ whole genome shotgun (WGS) entry which is preliminary data.</text>
</comment>
<dbReference type="FunFam" id="3.10.310.10:FF:000003">
    <property type="entry name" value="Proline racemase"/>
    <property type="match status" value="1"/>
</dbReference>
<dbReference type="PIRSF" id="PIRSF029792">
    <property type="entry name" value="Pro_racemase"/>
    <property type="match status" value="1"/>
</dbReference>
<dbReference type="Proteomes" id="UP000620075">
    <property type="component" value="Unassembled WGS sequence"/>
</dbReference>
<protein>
    <submittedName>
        <fullName evidence="2">Proline racemase family protein</fullName>
    </submittedName>
</protein>
<dbReference type="EMBL" id="JAEKNQ010000057">
    <property type="protein sequence ID" value="MBJ7604366.1"/>
    <property type="molecule type" value="Genomic_DNA"/>
</dbReference>
<dbReference type="PANTHER" id="PTHR33442:SF1">
    <property type="entry name" value="TRANS-3-HYDROXY-L-PROLINE DEHYDRATASE"/>
    <property type="match status" value="1"/>
</dbReference>
<dbReference type="Gene3D" id="3.10.310.10">
    <property type="entry name" value="Diaminopimelate Epimerase, Chain A, domain 1"/>
    <property type="match status" value="2"/>
</dbReference>
<evidence type="ECO:0000256" key="1">
    <source>
        <dbReference type="ARBA" id="ARBA00007529"/>
    </source>
</evidence>
<dbReference type="RefSeq" id="WP_338181887.1">
    <property type="nucleotide sequence ID" value="NZ_JAEKNQ010000057.1"/>
</dbReference>
<name>A0A934KIT0_9BACT</name>
<evidence type="ECO:0000313" key="2">
    <source>
        <dbReference type="EMBL" id="MBJ7604366.1"/>
    </source>
</evidence>
<reference evidence="2 3" key="1">
    <citation type="submission" date="2020-10" db="EMBL/GenBank/DDBJ databases">
        <title>Ca. Dormibacterota MAGs.</title>
        <authorList>
            <person name="Montgomery K."/>
        </authorList>
    </citation>
    <scope>NUCLEOTIDE SEQUENCE [LARGE SCALE GENOMIC DNA]</scope>
    <source>
        <strain evidence="2">SC8811_S16_3</strain>
    </source>
</reference>
<gene>
    <name evidence="2" type="ORF">JF888_14455</name>
</gene>